<feature type="region of interest" description="Disordered" evidence="1">
    <location>
        <begin position="137"/>
        <end position="158"/>
    </location>
</feature>
<accession>A0A8H5BLW1</accession>
<reference evidence="2 3" key="1">
    <citation type="journal article" date="2020" name="ISME J.">
        <title>Uncovering the hidden diversity of litter-decomposition mechanisms in mushroom-forming fungi.</title>
        <authorList>
            <person name="Floudas D."/>
            <person name="Bentzer J."/>
            <person name="Ahren D."/>
            <person name="Johansson T."/>
            <person name="Persson P."/>
            <person name="Tunlid A."/>
        </authorList>
    </citation>
    <scope>NUCLEOTIDE SEQUENCE [LARGE SCALE GENOMIC DNA]</scope>
    <source>
        <strain evidence="2 3">CBS 101986</strain>
    </source>
</reference>
<feature type="region of interest" description="Disordered" evidence="1">
    <location>
        <begin position="78"/>
        <end position="123"/>
    </location>
</feature>
<keyword evidence="3" id="KW-1185">Reference proteome</keyword>
<name>A0A8H5BLW1_9AGAR</name>
<evidence type="ECO:0000256" key="1">
    <source>
        <dbReference type="SAM" id="MobiDB-lite"/>
    </source>
</evidence>
<dbReference type="OrthoDB" id="3168922at2759"/>
<dbReference type="AlphaFoldDB" id="A0A8H5BLW1"/>
<protein>
    <submittedName>
        <fullName evidence="2">Uncharacterized protein</fullName>
    </submittedName>
</protein>
<comment type="caution">
    <text evidence="2">The sequence shown here is derived from an EMBL/GenBank/DDBJ whole genome shotgun (WGS) entry which is preliminary data.</text>
</comment>
<feature type="compositionally biased region" description="Low complexity" evidence="1">
    <location>
        <begin position="78"/>
        <end position="104"/>
    </location>
</feature>
<gene>
    <name evidence="2" type="ORF">D9619_009873</name>
</gene>
<proteinExistence type="predicted"/>
<evidence type="ECO:0000313" key="3">
    <source>
        <dbReference type="Proteomes" id="UP000567179"/>
    </source>
</evidence>
<evidence type="ECO:0000313" key="2">
    <source>
        <dbReference type="EMBL" id="KAF5325536.1"/>
    </source>
</evidence>
<organism evidence="2 3">
    <name type="scientific">Psilocybe cf. subviscida</name>
    <dbReference type="NCBI Taxonomy" id="2480587"/>
    <lineage>
        <taxon>Eukaryota</taxon>
        <taxon>Fungi</taxon>
        <taxon>Dikarya</taxon>
        <taxon>Basidiomycota</taxon>
        <taxon>Agaricomycotina</taxon>
        <taxon>Agaricomycetes</taxon>
        <taxon>Agaricomycetidae</taxon>
        <taxon>Agaricales</taxon>
        <taxon>Agaricineae</taxon>
        <taxon>Strophariaceae</taxon>
        <taxon>Psilocybe</taxon>
    </lineage>
</organism>
<dbReference type="EMBL" id="JAACJJ010000015">
    <property type="protein sequence ID" value="KAF5325536.1"/>
    <property type="molecule type" value="Genomic_DNA"/>
</dbReference>
<feature type="compositionally biased region" description="Polar residues" evidence="1">
    <location>
        <begin position="141"/>
        <end position="158"/>
    </location>
</feature>
<dbReference type="Proteomes" id="UP000567179">
    <property type="component" value="Unassembled WGS sequence"/>
</dbReference>
<sequence>MSATQTIRRSRAISSACRTAQVTRLVHSSSVNQATALSATSLAGGEPQEIILQPIFDIFDAPSTLAESSQYIRNKYASSSASSSSSSSSSSSTSSRSSSSSRSRGAPAPLPQPIIFDGPARPTNGMLAFQSRMRDAGLRTPPSTQARFAPSSTRTFSSSEPLVQMFDGPARITRYHHQGSRGNESNSTKYMVALGVAGAIGCASIANNTEGYISSPRP</sequence>